<feature type="region of interest" description="Disordered" evidence="1">
    <location>
        <begin position="307"/>
        <end position="326"/>
    </location>
</feature>
<dbReference type="Pfam" id="PF09754">
    <property type="entry name" value="PAC2"/>
    <property type="match status" value="1"/>
</dbReference>
<dbReference type="InterPro" id="IPR008492">
    <property type="entry name" value="Rv2714-like"/>
</dbReference>
<proteinExistence type="predicted"/>
<sequence length="326" mass="36500">MSQIRYYDQQEELREPVVVVAFGGWNDAADSATTAIKFLVDRWSPEKIAEIDAEDFFVFTETRPTVKYVDGAQRSISWPDNQFFAHTDPELTRDVILFLGTEPQLKWKTFSEAFIEICQKFHASEVVFLGALLADVPHSLTVPITGASADNEIMERLREMEVRNSGYEGPTGMVGILHDACQRVSLSSATIWAAAPHYLAATPNIKVTSALLTYLNQFLSLGLDLHEIQSDAVRFEEQVSALVAKDPEAREYVRRLEEQVANGIEDDEDEDDDDDDEDDILLDPDRAPSSGPLPSADSLIRDVEALLREQRATGQDSDDDENKESE</sequence>
<name>A0A402BAW5_9CHLR</name>
<dbReference type="EMBL" id="BIFT01000001">
    <property type="protein sequence ID" value="GCE28432.1"/>
    <property type="molecule type" value="Genomic_DNA"/>
</dbReference>
<feature type="region of interest" description="Disordered" evidence="1">
    <location>
        <begin position="259"/>
        <end position="298"/>
    </location>
</feature>
<evidence type="ECO:0000313" key="2">
    <source>
        <dbReference type="EMBL" id="GCE28432.1"/>
    </source>
</evidence>
<dbReference type="SUPFAM" id="SSF159659">
    <property type="entry name" value="Cgl1923-like"/>
    <property type="match status" value="1"/>
</dbReference>
<evidence type="ECO:0008006" key="4">
    <source>
        <dbReference type="Google" id="ProtNLM"/>
    </source>
</evidence>
<feature type="compositionally biased region" description="Acidic residues" evidence="1">
    <location>
        <begin position="316"/>
        <end position="326"/>
    </location>
</feature>
<dbReference type="Gene3D" id="3.40.50.10900">
    <property type="entry name" value="PAC-like subunit"/>
    <property type="match status" value="1"/>
</dbReference>
<gene>
    <name evidence="2" type="ORF">KDA_39160</name>
</gene>
<reference evidence="3" key="1">
    <citation type="submission" date="2018-12" db="EMBL/GenBank/DDBJ databases">
        <title>Tengunoibacter tsumagoiensis gen. nov., sp. nov., Dictyobacter kobayashii sp. nov., D. alpinus sp. nov., and D. joshuensis sp. nov. and description of Dictyobacteraceae fam. nov. within the order Ktedonobacterales isolated from Tengu-no-mugimeshi.</title>
        <authorList>
            <person name="Wang C.M."/>
            <person name="Zheng Y."/>
            <person name="Sakai Y."/>
            <person name="Toyoda A."/>
            <person name="Minakuchi Y."/>
            <person name="Abe K."/>
            <person name="Yokota A."/>
            <person name="Yabe S."/>
        </authorList>
    </citation>
    <scope>NUCLEOTIDE SEQUENCE [LARGE SCALE GENOMIC DNA]</scope>
    <source>
        <strain evidence="3">Uno16</strain>
    </source>
</reference>
<feature type="compositionally biased region" description="Acidic residues" evidence="1">
    <location>
        <begin position="264"/>
        <end position="282"/>
    </location>
</feature>
<organism evidence="2 3">
    <name type="scientific">Dictyobacter alpinus</name>
    <dbReference type="NCBI Taxonomy" id="2014873"/>
    <lineage>
        <taxon>Bacteria</taxon>
        <taxon>Bacillati</taxon>
        <taxon>Chloroflexota</taxon>
        <taxon>Ktedonobacteria</taxon>
        <taxon>Ktedonobacterales</taxon>
        <taxon>Dictyobacteraceae</taxon>
        <taxon>Dictyobacter</taxon>
    </lineage>
</organism>
<keyword evidence="3" id="KW-1185">Reference proteome</keyword>
<comment type="caution">
    <text evidence="2">The sequence shown here is derived from an EMBL/GenBank/DDBJ whole genome shotgun (WGS) entry which is preliminary data.</text>
</comment>
<dbReference type="Proteomes" id="UP000287171">
    <property type="component" value="Unassembled WGS sequence"/>
</dbReference>
<dbReference type="InterPro" id="IPR019151">
    <property type="entry name" value="Proteasome_assmbl_chaperone_2"/>
</dbReference>
<dbReference type="PIRSF" id="PIRSF028754">
    <property type="entry name" value="UCP028754"/>
    <property type="match status" value="1"/>
</dbReference>
<dbReference type="PANTHER" id="PTHR35610:SF7">
    <property type="entry name" value="3-ISOPROPYLMALATE DEHYDRATASE"/>
    <property type="match status" value="1"/>
</dbReference>
<dbReference type="InterPro" id="IPR038389">
    <property type="entry name" value="PSMG2_sf"/>
</dbReference>
<dbReference type="RefSeq" id="WP_161982249.1">
    <property type="nucleotide sequence ID" value="NZ_BIFT01000001.1"/>
</dbReference>
<accession>A0A402BAW5</accession>
<evidence type="ECO:0000313" key="3">
    <source>
        <dbReference type="Proteomes" id="UP000287171"/>
    </source>
</evidence>
<protein>
    <recommendedName>
        <fullName evidence="4">Carboxylate--amine ligase</fullName>
    </recommendedName>
</protein>
<evidence type="ECO:0000256" key="1">
    <source>
        <dbReference type="SAM" id="MobiDB-lite"/>
    </source>
</evidence>
<dbReference type="AlphaFoldDB" id="A0A402BAW5"/>
<dbReference type="PANTHER" id="PTHR35610">
    <property type="entry name" value="3-ISOPROPYLMALATE DEHYDRATASE-RELATED"/>
    <property type="match status" value="1"/>
</dbReference>